<name>A0A3L6TK90_PANMI</name>
<reference evidence="3" key="1">
    <citation type="journal article" date="2019" name="Nat. Commun.">
        <title>The genome of broomcorn millet.</title>
        <authorList>
            <person name="Zou C."/>
            <person name="Miki D."/>
            <person name="Li D."/>
            <person name="Tang Q."/>
            <person name="Xiao L."/>
            <person name="Rajput S."/>
            <person name="Deng P."/>
            <person name="Jia W."/>
            <person name="Huang R."/>
            <person name="Zhang M."/>
            <person name="Sun Y."/>
            <person name="Hu J."/>
            <person name="Fu X."/>
            <person name="Schnable P.S."/>
            <person name="Li F."/>
            <person name="Zhang H."/>
            <person name="Feng B."/>
            <person name="Zhu X."/>
            <person name="Liu R."/>
            <person name="Schnable J.C."/>
            <person name="Zhu J.-K."/>
            <person name="Zhang H."/>
        </authorList>
    </citation>
    <scope>NUCLEOTIDE SEQUENCE [LARGE SCALE GENOMIC DNA]</scope>
</reference>
<proteinExistence type="predicted"/>
<sequence length="76" mass="7938">MGLPLEQWRGGEADGEDASAPAPASAGCRTPGGAQQAAVGDCPAAPRKRRAPAQQQRRRDYYAGADVEAFFAAHNL</sequence>
<accession>A0A3L6TK90</accession>
<evidence type="ECO:0000313" key="3">
    <source>
        <dbReference type="Proteomes" id="UP000275267"/>
    </source>
</evidence>
<evidence type="ECO:0000256" key="1">
    <source>
        <dbReference type="SAM" id="MobiDB-lite"/>
    </source>
</evidence>
<organism evidence="2 3">
    <name type="scientific">Panicum miliaceum</name>
    <name type="common">Proso millet</name>
    <name type="synonym">Broomcorn millet</name>
    <dbReference type="NCBI Taxonomy" id="4540"/>
    <lineage>
        <taxon>Eukaryota</taxon>
        <taxon>Viridiplantae</taxon>
        <taxon>Streptophyta</taxon>
        <taxon>Embryophyta</taxon>
        <taxon>Tracheophyta</taxon>
        <taxon>Spermatophyta</taxon>
        <taxon>Magnoliopsida</taxon>
        <taxon>Liliopsida</taxon>
        <taxon>Poales</taxon>
        <taxon>Poaceae</taxon>
        <taxon>PACMAD clade</taxon>
        <taxon>Panicoideae</taxon>
        <taxon>Panicodae</taxon>
        <taxon>Paniceae</taxon>
        <taxon>Panicinae</taxon>
        <taxon>Panicum</taxon>
        <taxon>Panicum sect. Panicum</taxon>
    </lineage>
</organism>
<feature type="region of interest" description="Disordered" evidence="1">
    <location>
        <begin position="1"/>
        <end position="59"/>
    </location>
</feature>
<gene>
    <name evidence="2" type="ORF">C2845_PM01G16280</name>
</gene>
<protein>
    <submittedName>
        <fullName evidence="2">Uncharacterized protein</fullName>
    </submittedName>
</protein>
<dbReference type="AlphaFoldDB" id="A0A3L6TK90"/>
<dbReference type="Proteomes" id="UP000275267">
    <property type="component" value="Unassembled WGS sequence"/>
</dbReference>
<dbReference type="OrthoDB" id="663624at2759"/>
<keyword evidence="3" id="KW-1185">Reference proteome</keyword>
<evidence type="ECO:0000313" key="2">
    <source>
        <dbReference type="EMBL" id="RLN40667.1"/>
    </source>
</evidence>
<dbReference type="EMBL" id="PQIB02000001">
    <property type="protein sequence ID" value="RLN40667.1"/>
    <property type="molecule type" value="Genomic_DNA"/>
</dbReference>
<comment type="caution">
    <text evidence="2">The sequence shown here is derived from an EMBL/GenBank/DDBJ whole genome shotgun (WGS) entry which is preliminary data.</text>
</comment>